<evidence type="ECO:0000313" key="1">
    <source>
        <dbReference type="EMBL" id="MBG0740985.1"/>
    </source>
</evidence>
<gene>
    <name evidence="1" type="ORF">IV500_16560</name>
</gene>
<keyword evidence="2" id="KW-1185">Reference proteome</keyword>
<sequence>MRRVEELLPGVTTVTPHARYYSLHAFVATALSSHGDLDPVDTLRRCEVVFGAISILHARRFPEQHRGMSQAHGHDIISASMRDGELNVAALAASGSYAQATRGFLGPYLASERLLGLVTAGGELMSPGPKSDERGLKLAFDGLLDLAKMDSIPCNILEGYSSLCLCGQHAIERTWLRSVMFPTQFLGDVGTRSRRTQTALMLCRLIEMYEPDNLSIELSRKLIADSRTYADGQLRELEILPAWRGVVLRRWYTWAWRDLWRWLVNTQMTGAVPIAQLQSALSEQLPDKKLSSFREELPDGVEAGRLVDAEYDPEICLMETGSQNLAWLMIGAGRVGQLSEHVAPYFESTKRERGNYELTPSWLRDFLSQRNDQSVRDVAFELTGVLLARSQRVAMSKSSFTNGRWRVPTRLTVRDGYAFRESNEGGGPVSLRWDQLTQVMSGLGMVRRVPGDTSGAAERWTLTRNGRDQ</sequence>
<comment type="caution">
    <text evidence="1">The sequence shown here is derived from an EMBL/GenBank/DDBJ whole genome shotgun (WGS) entry which is preliminary data.</text>
</comment>
<protein>
    <submittedName>
        <fullName evidence="1">Uncharacterized protein</fullName>
    </submittedName>
</protein>
<accession>A0A931CR25</accession>
<reference evidence="1 2" key="1">
    <citation type="submission" date="2020-11" db="EMBL/GenBank/DDBJ databases">
        <title>Arthrobacter antarcticus sp. nov., isolated from Antarctic Soil.</title>
        <authorList>
            <person name="Li J."/>
        </authorList>
    </citation>
    <scope>NUCLEOTIDE SEQUENCE [LARGE SCALE GENOMIC DNA]</scope>
    <source>
        <strain evidence="1 2">Z1-20</strain>
    </source>
</reference>
<evidence type="ECO:0000313" key="2">
    <source>
        <dbReference type="Proteomes" id="UP000655366"/>
    </source>
</evidence>
<name>A0A931CR25_9MICC</name>
<dbReference type="EMBL" id="JADNYM010000023">
    <property type="protein sequence ID" value="MBG0740985.1"/>
    <property type="molecule type" value="Genomic_DNA"/>
</dbReference>
<dbReference type="AlphaFoldDB" id="A0A931CR25"/>
<dbReference type="RefSeq" id="WP_196397915.1">
    <property type="nucleotide sequence ID" value="NZ_JADNYM010000023.1"/>
</dbReference>
<dbReference type="Proteomes" id="UP000655366">
    <property type="component" value="Unassembled WGS sequence"/>
</dbReference>
<proteinExistence type="predicted"/>
<organism evidence="1 2">
    <name type="scientific">Arthrobacter terrae</name>
    <dbReference type="NCBI Taxonomy" id="2935737"/>
    <lineage>
        <taxon>Bacteria</taxon>
        <taxon>Bacillati</taxon>
        <taxon>Actinomycetota</taxon>
        <taxon>Actinomycetes</taxon>
        <taxon>Micrococcales</taxon>
        <taxon>Micrococcaceae</taxon>
        <taxon>Arthrobacter</taxon>
    </lineage>
</organism>